<keyword evidence="7" id="KW-0479">Metal-binding</keyword>
<evidence type="ECO:0000256" key="11">
    <source>
        <dbReference type="ARBA" id="ARBA00031693"/>
    </source>
</evidence>
<comment type="cofactor">
    <cofactor evidence="1">
        <name>Mg(2+)</name>
        <dbReference type="ChEBI" id="CHEBI:18420"/>
    </cofactor>
</comment>
<dbReference type="GO" id="GO:0005737">
    <property type="term" value="C:cytoplasm"/>
    <property type="evidence" value="ECO:0007669"/>
    <property type="project" value="TreeGrafter"/>
</dbReference>
<dbReference type="SFLD" id="SFLDF00029">
    <property type="entry name" value="phosphoserine_phosphatase"/>
    <property type="match status" value="1"/>
</dbReference>
<evidence type="ECO:0000256" key="10">
    <source>
        <dbReference type="ARBA" id="ARBA00023299"/>
    </source>
</evidence>
<evidence type="ECO:0000256" key="8">
    <source>
        <dbReference type="ARBA" id="ARBA00022801"/>
    </source>
</evidence>
<dbReference type="InterPro" id="IPR023214">
    <property type="entry name" value="HAD_sf"/>
</dbReference>
<dbReference type="GO" id="GO:0000287">
    <property type="term" value="F:magnesium ion binding"/>
    <property type="evidence" value="ECO:0007669"/>
    <property type="project" value="TreeGrafter"/>
</dbReference>
<evidence type="ECO:0000256" key="4">
    <source>
        <dbReference type="ARBA" id="ARBA00012640"/>
    </source>
</evidence>
<evidence type="ECO:0000313" key="15">
    <source>
        <dbReference type="EMBL" id="EPD13884.1"/>
    </source>
</evidence>
<dbReference type="GO" id="GO:0006564">
    <property type="term" value="P:L-serine biosynthetic process"/>
    <property type="evidence" value="ECO:0007669"/>
    <property type="project" value="UniProtKB-KW"/>
</dbReference>
<name>A0AB33Z452_9GAMM</name>
<dbReference type="Proteomes" id="UP000015462">
    <property type="component" value="Unassembled WGS sequence"/>
</dbReference>
<dbReference type="GO" id="GO:0036424">
    <property type="term" value="F:L-phosphoserine phosphatase activity"/>
    <property type="evidence" value="ECO:0007669"/>
    <property type="project" value="InterPro"/>
</dbReference>
<comment type="catalytic activity">
    <reaction evidence="12">
        <text>O-phospho-L-serine + H2O = L-serine + phosphate</text>
        <dbReference type="Rhea" id="RHEA:21208"/>
        <dbReference type="ChEBI" id="CHEBI:15377"/>
        <dbReference type="ChEBI" id="CHEBI:33384"/>
        <dbReference type="ChEBI" id="CHEBI:43474"/>
        <dbReference type="ChEBI" id="CHEBI:57524"/>
        <dbReference type="EC" id="3.1.3.3"/>
    </reaction>
</comment>
<feature type="active site" description="Proton donor" evidence="14">
    <location>
        <position position="75"/>
    </location>
</feature>
<dbReference type="SFLD" id="SFLDS00003">
    <property type="entry name" value="Haloacid_Dehalogenase"/>
    <property type="match status" value="1"/>
</dbReference>
<protein>
    <recommendedName>
        <fullName evidence="5">Phosphoserine phosphatase</fullName>
        <ecNumber evidence="4">3.1.3.3</ecNumber>
    </recommendedName>
    <alternativeName>
        <fullName evidence="11">O-phosphoserine phosphohydrolase</fullName>
    </alternativeName>
</protein>
<dbReference type="SUPFAM" id="SSF56784">
    <property type="entry name" value="HAD-like"/>
    <property type="match status" value="1"/>
</dbReference>
<reference evidence="15 16" key="1">
    <citation type="journal article" date="2013" name="Genome Announc.">
        <title>Genome Sequence of the Pyrene- and Fluoranthene-Degrading Bacterium Cycloclasticus sp. Strain PY97M.</title>
        <authorList>
            <person name="Cui Z."/>
            <person name="Xu G."/>
            <person name="Li Q."/>
            <person name="Gao W."/>
            <person name="Zheng L."/>
        </authorList>
    </citation>
    <scope>NUCLEOTIDE SEQUENCE [LARGE SCALE GENOMIC DNA]</scope>
    <source>
        <strain evidence="15 16">PY97M</strain>
    </source>
</reference>
<evidence type="ECO:0000256" key="6">
    <source>
        <dbReference type="ARBA" id="ARBA00022605"/>
    </source>
</evidence>
<comment type="catalytic activity">
    <reaction evidence="13">
        <text>O-phospho-D-serine + H2O = D-serine + phosphate</text>
        <dbReference type="Rhea" id="RHEA:24873"/>
        <dbReference type="ChEBI" id="CHEBI:15377"/>
        <dbReference type="ChEBI" id="CHEBI:35247"/>
        <dbReference type="ChEBI" id="CHEBI:43474"/>
        <dbReference type="ChEBI" id="CHEBI:58680"/>
        <dbReference type="EC" id="3.1.3.3"/>
    </reaction>
</comment>
<feature type="active site" description="Nucleophile" evidence="14">
    <location>
        <position position="73"/>
    </location>
</feature>
<dbReference type="CDD" id="cd07500">
    <property type="entry name" value="HAD_PSP"/>
    <property type="match status" value="1"/>
</dbReference>
<evidence type="ECO:0000256" key="12">
    <source>
        <dbReference type="ARBA" id="ARBA00048138"/>
    </source>
</evidence>
<dbReference type="Pfam" id="PF00702">
    <property type="entry name" value="Hydrolase"/>
    <property type="match status" value="1"/>
</dbReference>
<evidence type="ECO:0000256" key="5">
    <source>
        <dbReference type="ARBA" id="ARBA00015196"/>
    </source>
</evidence>
<dbReference type="EC" id="3.1.3.3" evidence="4"/>
<dbReference type="PANTHER" id="PTHR43344:SF2">
    <property type="entry name" value="PHOSPHOSERINE PHOSPHATASE"/>
    <property type="match status" value="1"/>
</dbReference>
<evidence type="ECO:0000256" key="3">
    <source>
        <dbReference type="ARBA" id="ARBA00009184"/>
    </source>
</evidence>
<evidence type="ECO:0000256" key="7">
    <source>
        <dbReference type="ARBA" id="ARBA00022723"/>
    </source>
</evidence>
<dbReference type="SFLD" id="SFLDG01137">
    <property type="entry name" value="C1.6.1:_Phosphoserine_Phosphat"/>
    <property type="match status" value="1"/>
</dbReference>
<comment type="caution">
    <text evidence="15">The sequence shown here is derived from an EMBL/GenBank/DDBJ whole genome shotgun (WGS) entry which is preliminary data.</text>
</comment>
<evidence type="ECO:0000313" key="16">
    <source>
        <dbReference type="Proteomes" id="UP000015462"/>
    </source>
</evidence>
<proteinExistence type="inferred from homology"/>
<evidence type="ECO:0000256" key="2">
    <source>
        <dbReference type="ARBA" id="ARBA00005135"/>
    </source>
</evidence>
<comment type="pathway">
    <text evidence="2">Amino-acid biosynthesis; L-serine biosynthesis; L-serine from 3-phospho-D-glycerate: step 3/3.</text>
</comment>
<dbReference type="SFLD" id="SFLDG01136">
    <property type="entry name" value="C1.6:_Phosphoserine_Phosphatas"/>
    <property type="match status" value="1"/>
</dbReference>
<keyword evidence="16" id="KW-1185">Reference proteome</keyword>
<dbReference type="NCBIfam" id="TIGR00338">
    <property type="entry name" value="serB"/>
    <property type="match status" value="1"/>
</dbReference>
<keyword evidence="10" id="KW-0718">Serine biosynthesis</keyword>
<comment type="similarity">
    <text evidence="3">Belongs to the HAD-like hydrolase superfamily. SerB family.</text>
</comment>
<gene>
    <name evidence="15" type="ORF">L196_00250</name>
</gene>
<dbReference type="InterPro" id="IPR004469">
    <property type="entry name" value="PSP"/>
</dbReference>
<dbReference type="EMBL" id="ASHL01000001">
    <property type="protein sequence ID" value="EPD13884.1"/>
    <property type="molecule type" value="Genomic_DNA"/>
</dbReference>
<evidence type="ECO:0000256" key="14">
    <source>
        <dbReference type="PIRSR" id="PIRSR604469-1"/>
    </source>
</evidence>
<organism evidence="15 16">
    <name type="scientific">Cycloclasticus pugetii</name>
    <dbReference type="NCBI Taxonomy" id="34068"/>
    <lineage>
        <taxon>Bacteria</taxon>
        <taxon>Pseudomonadati</taxon>
        <taxon>Pseudomonadota</taxon>
        <taxon>Gammaproteobacteria</taxon>
        <taxon>Thiotrichales</taxon>
        <taxon>Piscirickettsiaceae</taxon>
        <taxon>Cycloclasticus</taxon>
    </lineage>
</organism>
<evidence type="ECO:0000256" key="9">
    <source>
        <dbReference type="ARBA" id="ARBA00022842"/>
    </source>
</evidence>
<keyword evidence="9" id="KW-0460">Magnesium</keyword>
<dbReference type="InterPro" id="IPR036412">
    <property type="entry name" value="HAD-like_sf"/>
</dbReference>
<dbReference type="RefSeq" id="WP_016389457.1">
    <property type="nucleotide sequence ID" value="NZ_KE646805.1"/>
</dbReference>
<keyword evidence="6" id="KW-0028">Amino-acid biosynthesis</keyword>
<keyword evidence="8" id="KW-0378">Hydrolase</keyword>
<dbReference type="Gene3D" id="3.40.50.1000">
    <property type="entry name" value="HAD superfamily/HAD-like"/>
    <property type="match status" value="1"/>
</dbReference>
<accession>A0AB33Z452</accession>
<evidence type="ECO:0000256" key="13">
    <source>
        <dbReference type="ARBA" id="ARBA00048523"/>
    </source>
</evidence>
<evidence type="ECO:0000256" key="1">
    <source>
        <dbReference type="ARBA" id="ARBA00001946"/>
    </source>
</evidence>
<dbReference type="NCBIfam" id="TIGR01488">
    <property type="entry name" value="HAD-SF-IB"/>
    <property type="match status" value="1"/>
</dbReference>
<dbReference type="InterPro" id="IPR050582">
    <property type="entry name" value="HAD-like_SerB"/>
</dbReference>
<dbReference type="PANTHER" id="PTHR43344">
    <property type="entry name" value="PHOSPHOSERINE PHOSPHATASE"/>
    <property type="match status" value="1"/>
</dbReference>
<dbReference type="AlphaFoldDB" id="A0AB33Z452"/>
<sequence>MNKYIFHDALFSDQDLSYISKVFDTKAEPNDGFYSLTSPQFVELSAVRQALNCDVSRLPDHFDGQQVRLIVTDMDSTLISIECIDEIADMLGIKPKVSSITEAAMRGELNFEESLTQRVALLKGLPVGELQRVYDERLKLNPGAEKLNDYLKQSKIKLALVSGGFTFFTEKLKNRLNLDYTLANTLEVADGCLTGAVEGDIVGAQSKADLLLALSKELGLAQHQVIAMGDGANDLLMMNCAGLSVAYHAKPTVQAQTDIQLNHRGLDAVVDLLKA</sequence>